<comment type="caution">
    <text evidence="2">The sequence shown here is derived from an EMBL/GenBank/DDBJ whole genome shotgun (WGS) entry which is preliminary data.</text>
</comment>
<gene>
    <name evidence="2" type="ORF">UX39_C0030G0001</name>
</gene>
<protein>
    <recommendedName>
        <fullName evidence="1">Transcriptional repressor PaaX-like central Cas2-like domain-containing protein</fullName>
    </recommendedName>
</protein>
<dbReference type="EMBL" id="LCMA01000030">
    <property type="protein sequence ID" value="KKU25408.1"/>
    <property type="molecule type" value="Genomic_DNA"/>
</dbReference>
<dbReference type="Proteomes" id="UP000034175">
    <property type="component" value="Unassembled WGS sequence"/>
</dbReference>
<name>A0A0G1R5Q6_9BACT</name>
<proteinExistence type="predicted"/>
<dbReference type="InterPro" id="IPR048846">
    <property type="entry name" value="PaaX-like_central"/>
</dbReference>
<accession>A0A0G1R5Q6</accession>
<evidence type="ECO:0000259" key="1">
    <source>
        <dbReference type="Pfam" id="PF20803"/>
    </source>
</evidence>
<feature type="domain" description="Transcriptional repressor PaaX-like central Cas2-like" evidence="1">
    <location>
        <begin position="116"/>
        <end position="180"/>
    </location>
</feature>
<dbReference type="AlphaFoldDB" id="A0A0G1R5Q6"/>
<dbReference type="Pfam" id="PF20803">
    <property type="entry name" value="PaaX_M"/>
    <property type="match status" value="1"/>
</dbReference>
<organism evidence="2 3">
    <name type="scientific">Candidatus Magasanikbacteria bacterium GW2011_GWA2_46_17</name>
    <dbReference type="NCBI Taxonomy" id="1619042"/>
    <lineage>
        <taxon>Bacteria</taxon>
        <taxon>Candidatus Magasanikiibacteriota</taxon>
    </lineage>
</organism>
<evidence type="ECO:0000313" key="3">
    <source>
        <dbReference type="Proteomes" id="UP000034175"/>
    </source>
</evidence>
<evidence type="ECO:0000313" key="2">
    <source>
        <dbReference type="EMBL" id="KKU25408.1"/>
    </source>
</evidence>
<sequence>MTSMKSKASHPATKMLLAAIADMGESAVEFGALWKALATGYGSAYGYGGRSYVAELKHFRREAELRRKVSELARRRYLKVRRQGHQLMVTLTDKGYAATFVHQLRAQPPHRNGWNTVVVFDIPEKLGSARKRFRLLLKQADFKQLQRSVWVSRQDTLSVVTDFIERNTIRRWVNVFHGTNFLQPARWFTKK</sequence>
<reference evidence="2 3" key="1">
    <citation type="journal article" date="2015" name="Nature">
        <title>rRNA introns, odd ribosomes, and small enigmatic genomes across a large radiation of phyla.</title>
        <authorList>
            <person name="Brown C.T."/>
            <person name="Hug L.A."/>
            <person name="Thomas B.C."/>
            <person name="Sharon I."/>
            <person name="Castelle C.J."/>
            <person name="Singh A."/>
            <person name="Wilkins M.J."/>
            <person name="Williams K.H."/>
            <person name="Banfield J.F."/>
        </authorList>
    </citation>
    <scope>NUCLEOTIDE SEQUENCE [LARGE SCALE GENOMIC DNA]</scope>
</reference>